<dbReference type="SUPFAM" id="SSF53335">
    <property type="entry name" value="S-adenosyl-L-methionine-dependent methyltransferases"/>
    <property type="match status" value="1"/>
</dbReference>
<dbReference type="CDD" id="cd02440">
    <property type="entry name" value="AdoMet_MTases"/>
    <property type="match status" value="1"/>
</dbReference>
<protein>
    <submittedName>
        <fullName evidence="4">O-methyltransferase</fullName>
        <ecNumber evidence="4">2.1.1.-</ecNumber>
    </submittedName>
</protein>
<dbReference type="PROSITE" id="PS51682">
    <property type="entry name" value="SAM_OMT_I"/>
    <property type="match status" value="1"/>
</dbReference>
<name>A0ABW1S915_9PROT</name>
<dbReference type="InterPro" id="IPR029063">
    <property type="entry name" value="SAM-dependent_MTases_sf"/>
</dbReference>
<evidence type="ECO:0000313" key="5">
    <source>
        <dbReference type="Proteomes" id="UP001596303"/>
    </source>
</evidence>
<sequence length="225" mass="24368">MPIMDINATAITADAWIENLLVPEDAALKQTIQSAIDADIPPISVSAAQGAMLHLFAKSFGARRILELGTLVGYSTIWLARALPADGKLISLELFERNARLARQNLESAGVADKVDIRVGLAEKSLNILVNDGVEPFDFVFLDADKVSYPLYLERILMLTKPGSLIISDNVIRNGGVVDPENEDPAIRGIREFMDMLSANPNLQSTVVQTVGSKGYDGFAISRVS</sequence>
<dbReference type="GO" id="GO:0032259">
    <property type="term" value="P:methylation"/>
    <property type="evidence" value="ECO:0007669"/>
    <property type="project" value="UniProtKB-KW"/>
</dbReference>
<dbReference type="GO" id="GO:0008168">
    <property type="term" value="F:methyltransferase activity"/>
    <property type="evidence" value="ECO:0007669"/>
    <property type="project" value="UniProtKB-KW"/>
</dbReference>
<dbReference type="EMBL" id="JBHSSW010000009">
    <property type="protein sequence ID" value="MFC6198170.1"/>
    <property type="molecule type" value="Genomic_DNA"/>
</dbReference>
<dbReference type="Gene3D" id="3.40.50.150">
    <property type="entry name" value="Vaccinia Virus protein VP39"/>
    <property type="match status" value="1"/>
</dbReference>
<accession>A0ABW1S915</accession>
<dbReference type="Proteomes" id="UP001596303">
    <property type="component" value="Unassembled WGS sequence"/>
</dbReference>
<reference evidence="5" key="1">
    <citation type="journal article" date="2019" name="Int. J. Syst. Evol. Microbiol.">
        <title>The Global Catalogue of Microorganisms (GCM) 10K type strain sequencing project: providing services to taxonomists for standard genome sequencing and annotation.</title>
        <authorList>
            <consortium name="The Broad Institute Genomics Platform"/>
            <consortium name="The Broad Institute Genome Sequencing Center for Infectious Disease"/>
            <person name="Wu L."/>
            <person name="Ma J."/>
        </authorList>
    </citation>
    <scope>NUCLEOTIDE SEQUENCE [LARGE SCALE GENOMIC DNA]</scope>
    <source>
        <strain evidence="5">CGMCC-1.15741</strain>
    </source>
</reference>
<dbReference type="Pfam" id="PF01596">
    <property type="entry name" value="Methyltransf_3"/>
    <property type="match status" value="1"/>
</dbReference>
<evidence type="ECO:0000256" key="1">
    <source>
        <dbReference type="ARBA" id="ARBA00022603"/>
    </source>
</evidence>
<evidence type="ECO:0000313" key="4">
    <source>
        <dbReference type="EMBL" id="MFC6198170.1"/>
    </source>
</evidence>
<keyword evidence="1 4" id="KW-0489">Methyltransferase</keyword>
<comment type="caution">
    <text evidence="4">The sequence shown here is derived from an EMBL/GenBank/DDBJ whole genome shotgun (WGS) entry which is preliminary data.</text>
</comment>
<evidence type="ECO:0000256" key="2">
    <source>
        <dbReference type="ARBA" id="ARBA00022679"/>
    </source>
</evidence>
<dbReference type="PANTHER" id="PTHR10509">
    <property type="entry name" value="O-METHYLTRANSFERASE-RELATED"/>
    <property type="match status" value="1"/>
</dbReference>
<gene>
    <name evidence="4" type="ORF">ACFQDM_08775</name>
</gene>
<keyword evidence="5" id="KW-1185">Reference proteome</keyword>
<dbReference type="EC" id="2.1.1.-" evidence="4"/>
<keyword evidence="2 4" id="KW-0808">Transferase</keyword>
<dbReference type="PANTHER" id="PTHR10509:SF14">
    <property type="entry name" value="CAFFEOYL-COA O-METHYLTRANSFERASE 3-RELATED"/>
    <property type="match status" value="1"/>
</dbReference>
<keyword evidence="3" id="KW-0949">S-adenosyl-L-methionine</keyword>
<proteinExistence type="predicted"/>
<dbReference type="InterPro" id="IPR002935">
    <property type="entry name" value="SAM_O-MeTrfase"/>
</dbReference>
<dbReference type="RefSeq" id="WP_377378175.1">
    <property type="nucleotide sequence ID" value="NZ_JBHSSW010000009.1"/>
</dbReference>
<dbReference type="InterPro" id="IPR050362">
    <property type="entry name" value="Cation-dep_OMT"/>
</dbReference>
<evidence type="ECO:0000256" key="3">
    <source>
        <dbReference type="ARBA" id="ARBA00022691"/>
    </source>
</evidence>
<organism evidence="4 5">
    <name type="scientific">Ponticaulis profundi</name>
    <dbReference type="NCBI Taxonomy" id="2665222"/>
    <lineage>
        <taxon>Bacteria</taxon>
        <taxon>Pseudomonadati</taxon>
        <taxon>Pseudomonadota</taxon>
        <taxon>Alphaproteobacteria</taxon>
        <taxon>Hyphomonadales</taxon>
        <taxon>Hyphomonadaceae</taxon>
        <taxon>Ponticaulis</taxon>
    </lineage>
</organism>